<dbReference type="PANTHER" id="PTHR33840:SF1">
    <property type="entry name" value="TLE1 PHOSPHOLIPASE DOMAIN-CONTAINING PROTEIN"/>
    <property type="match status" value="1"/>
</dbReference>
<dbReference type="AlphaFoldDB" id="A0A841CTJ1"/>
<organism evidence="2 3">
    <name type="scientific">Saccharothrix tamanrassetensis</name>
    <dbReference type="NCBI Taxonomy" id="1051531"/>
    <lineage>
        <taxon>Bacteria</taxon>
        <taxon>Bacillati</taxon>
        <taxon>Actinomycetota</taxon>
        <taxon>Actinomycetes</taxon>
        <taxon>Pseudonocardiales</taxon>
        <taxon>Pseudonocardiaceae</taxon>
        <taxon>Saccharothrix</taxon>
    </lineage>
</organism>
<dbReference type="RefSeq" id="WP_184698970.1">
    <property type="nucleotide sequence ID" value="NZ_JACHJN010000018.1"/>
</dbReference>
<keyword evidence="3" id="KW-1185">Reference proteome</keyword>
<dbReference type="Proteomes" id="UP000547510">
    <property type="component" value="Unassembled WGS sequence"/>
</dbReference>
<dbReference type="EMBL" id="JACHJN010000018">
    <property type="protein sequence ID" value="MBB5960619.1"/>
    <property type="molecule type" value="Genomic_DNA"/>
</dbReference>
<proteinExistence type="predicted"/>
<sequence length="130" mass="14271">MSVPDRRNLALCLDGTCNEPEPGDTNVARLYDIAVKSDRQLVYYDPGVGTMDSRSATTRPGKALTRVTGMVIGHAVRKNVQGDYGFLMNTYLPGDRVFVFGLSKDAYTARAYDPEVVRAVLKRLDAAQTP</sequence>
<dbReference type="PANTHER" id="PTHR33840">
    <property type="match status" value="1"/>
</dbReference>
<accession>A0A841CTJ1</accession>
<comment type="caution">
    <text evidence="2">The sequence shown here is derived from an EMBL/GenBank/DDBJ whole genome shotgun (WGS) entry which is preliminary data.</text>
</comment>
<feature type="domain" description="T6SS Phospholipase effector Tle1-like catalytic" evidence="1">
    <location>
        <begin position="7"/>
        <end position="111"/>
    </location>
</feature>
<protein>
    <submittedName>
        <fullName evidence="2">Uncharacterized protein (DUF2235 family)</fullName>
    </submittedName>
</protein>
<evidence type="ECO:0000313" key="3">
    <source>
        <dbReference type="Proteomes" id="UP000547510"/>
    </source>
</evidence>
<dbReference type="InterPro" id="IPR018712">
    <property type="entry name" value="Tle1-like_cat"/>
</dbReference>
<evidence type="ECO:0000313" key="2">
    <source>
        <dbReference type="EMBL" id="MBB5960619.1"/>
    </source>
</evidence>
<evidence type="ECO:0000259" key="1">
    <source>
        <dbReference type="Pfam" id="PF09994"/>
    </source>
</evidence>
<reference evidence="2 3" key="1">
    <citation type="submission" date="2020-08" db="EMBL/GenBank/DDBJ databases">
        <title>Genomic Encyclopedia of Type Strains, Phase III (KMG-III): the genomes of soil and plant-associated and newly described type strains.</title>
        <authorList>
            <person name="Whitman W."/>
        </authorList>
    </citation>
    <scope>NUCLEOTIDE SEQUENCE [LARGE SCALE GENOMIC DNA]</scope>
    <source>
        <strain evidence="2 3">CECT 8640</strain>
    </source>
</reference>
<dbReference type="Pfam" id="PF09994">
    <property type="entry name" value="T6SS_Tle1-like_cat"/>
    <property type="match status" value="1"/>
</dbReference>
<name>A0A841CTJ1_9PSEU</name>
<gene>
    <name evidence="2" type="ORF">FHS29_007247</name>
</gene>